<name>A0A2C5WIH4_PSEPU</name>
<organism evidence="2 3">
    <name type="scientific">Pseudomonas putida</name>
    <name type="common">Arthrobacter siderocapsulatus</name>
    <dbReference type="NCBI Taxonomy" id="303"/>
    <lineage>
        <taxon>Bacteria</taxon>
        <taxon>Pseudomonadati</taxon>
        <taxon>Pseudomonadota</taxon>
        <taxon>Gammaproteobacteria</taxon>
        <taxon>Pseudomonadales</taxon>
        <taxon>Pseudomonadaceae</taxon>
        <taxon>Pseudomonas</taxon>
    </lineage>
</organism>
<dbReference type="NCBIfam" id="TIGR03696">
    <property type="entry name" value="Rhs_assc_core"/>
    <property type="match status" value="1"/>
</dbReference>
<sequence>MSANLHRRTPSLVVIDSRSLPLRQIAYLRVLAEDPAEALVTRQQHDIAGRLVAQFDPRLSGPSTTHVYDLNGQPLKVSSVDAGWRLSLPGLAGQALQRWDAGGVHWSSRYDELLRLVAISNSVDPLSDTFTYADASAPPDHNQRGQLLEQFDPSGSLHLDSYSLAGQPLRESRTFTDARVFVSQRIFSPLGAMLEQTDAGGHRQQSRYDVAGQLKQLQLLLAGDHDWQDVLLDTHFNAVGQIIEQQTGNGIASYWDYEPSTGRLQRQWAQKGAQPPLQDISYEYDPVGNPTRILDHVFTPSHFANQRVDGERAFRYDSLYRLTSASGYDDAAPSDLPGRPQPSDPNDRRNYLQTYRYDNGGNLTQLCHVRDGACQTRQMCIDPASNRGVRWKEGDPAPDFDQLFDRHGNLMALQPGQALRWDARDQLASVTLVQRENGLDDAEFYHYSQGARVYKRHDTYSGSHRHFHEVRYLPGLEIRSKDNGEELHVISLAAGAGHVSCLHWLSGKPPGIADNQLRYTLDDHLGSCVMELDQQARLISHEGYYPFGATAWMSADSAVEVDYKTLRYSGKEMDVSGLYYYGARYYAPWLQRWVSADPAGDVDGLNRYAYVGNNPLRYVDPDGNNRAESVIMLYSAFLSSVQGHSTQVVGQIHNILHEEGVAMNLALNMVGEVVRGVVGYEGGAAGGDLLDLVIPNMPDTTPFTTTGGVIGGNIGGDSATAMIDPIANSAGIGMGPLIPQTSQISVKAIDHGLGIRDAVKEISSWRDVKDELIHPGLDAVLNPSFMMGRLMASWISIIPAALNMFARAIEAEDIKNRLDPVKIQKIDKMLEDWKSAVEQRAGWAENAFDALGTDIVYPADSLPNINHMTSAETLAPISRSDLRRLTNFTLSNIKRSQDMMTSYKEMGTTDNQFLLAQRRTRKKAA</sequence>
<dbReference type="Proteomes" id="UP000222460">
    <property type="component" value="Unassembled WGS sequence"/>
</dbReference>
<feature type="region of interest" description="Disordered" evidence="1">
    <location>
        <begin position="327"/>
        <end position="350"/>
    </location>
</feature>
<proteinExistence type="predicted"/>
<protein>
    <submittedName>
        <fullName evidence="2">Toxin</fullName>
    </submittedName>
</protein>
<evidence type="ECO:0000313" key="3">
    <source>
        <dbReference type="Proteomes" id="UP000222460"/>
    </source>
</evidence>
<dbReference type="PANTHER" id="PTHR32305:SF15">
    <property type="entry name" value="PROTEIN RHSA-RELATED"/>
    <property type="match status" value="1"/>
</dbReference>
<dbReference type="EMBL" id="PDKZ01000002">
    <property type="protein sequence ID" value="PHH44044.1"/>
    <property type="molecule type" value="Genomic_DNA"/>
</dbReference>
<dbReference type="AlphaFoldDB" id="A0A2C5WIH4"/>
<dbReference type="PANTHER" id="PTHR32305">
    <property type="match status" value="1"/>
</dbReference>
<reference evidence="3" key="1">
    <citation type="submission" date="2017-10" db="EMBL/GenBank/DDBJ databases">
        <title>FDA dAtabase for Regulatory Grade micrObial Sequences (FDA-ARGOS): Supporting development and validation of Infectious Disease Dx tests.</title>
        <authorList>
            <person name="Goldberg B."/>
            <person name="Campos J."/>
            <person name="Tallon L."/>
            <person name="Sadzewicz L."/>
            <person name="Ott S."/>
            <person name="Zhao X."/>
            <person name="Nagaraj S."/>
            <person name="Vavikolanu K."/>
            <person name="Aluvathingal J."/>
            <person name="Nadendla S."/>
            <person name="Geyer C."/>
            <person name="Sichtig H."/>
        </authorList>
    </citation>
    <scope>NUCLEOTIDE SEQUENCE [LARGE SCALE GENOMIC DNA]</scope>
    <source>
        <strain evidence="3">FDAARGOS_376</strain>
    </source>
</reference>
<evidence type="ECO:0000313" key="2">
    <source>
        <dbReference type="EMBL" id="PHH44044.1"/>
    </source>
</evidence>
<accession>A0A2C5WIH4</accession>
<evidence type="ECO:0000256" key="1">
    <source>
        <dbReference type="SAM" id="MobiDB-lite"/>
    </source>
</evidence>
<dbReference type="Gene3D" id="2.180.10.10">
    <property type="entry name" value="RHS repeat-associated core"/>
    <property type="match status" value="1"/>
</dbReference>
<gene>
    <name evidence="2" type="ORF">CRX57_09660</name>
</gene>
<comment type="caution">
    <text evidence="2">The sequence shown here is derived from an EMBL/GenBank/DDBJ whole genome shotgun (WGS) entry which is preliminary data.</text>
</comment>
<dbReference type="InterPro" id="IPR022385">
    <property type="entry name" value="Rhs_assc_core"/>
</dbReference>
<dbReference type="InterPro" id="IPR050708">
    <property type="entry name" value="T6SS_VgrG/RHS"/>
</dbReference>